<evidence type="ECO:0000313" key="3">
    <source>
        <dbReference type="EMBL" id="GAF80467.1"/>
    </source>
</evidence>
<protein>
    <recommendedName>
        <fullName evidence="2">Amidohydrolase-related domain-containing protein</fullName>
    </recommendedName>
</protein>
<feature type="domain" description="Amidohydrolase-related" evidence="2">
    <location>
        <begin position="55"/>
        <end position="275"/>
    </location>
</feature>
<dbReference type="PANTHER" id="PTHR43794:SF11">
    <property type="entry name" value="AMIDOHYDROLASE-RELATED DOMAIN-CONTAINING PROTEIN"/>
    <property type="match status" value="1"/>
</dbReference>
<comment type="caution">
    <text evidence="3">The sequence shown here is derived from an EMBL/GenBank/DDBJ whole genome shotgun (WGS) entry which is preliminary data.</text>
</comment>
<dbReference type="InterPro" id="IPR050287">
    <property type="entry name" value="MTA/SAH_deaminase"/>
</dbReference>
<gene>
    <name evidence="3" type="ORF">S01H1_06349</name>
</gene>
<dbReference type="AlphaFoldDB" id="X0SX51"/>
<name>X0SX51_9ZZZZ</name>
<dbReference type="PANTHER" id="PTHR43794">
    <property type="entry name" value="AMINOHYDROLASE SSNA-RELATED"/>
    <property type="match status" value="1"/>
</dbReference>
<accession>X0SX51</accession>
<proteinExistence type="predicted"/>
<dbReference type="InterPro" id="IPR032466">
    <property type="entry name" value="Metal_Hydrolase"/>
</dbReference>
<dbReference type="InterPro" id="IPR006680">
    <property type="entry name" value="Amidohydro-rel"/>
</dbReference>
<dbReference type="Pfam" id="PF01979">
    <property type="entry name" value="Amidohydro_1"/>
    <property type="match status" value="1"/>
</dbReference>
<sequence>MRTLIRDVSAITLDGEDRLLDGVEIALEEGSILTVGQAPPDFAPDSVVDGSELVALPAFFNSHTHAAMTLERGWAEDLPFERWLNEKIWVAESALEEEDVYWGVALACCEMIASGTVGFADHYFWMDQTARAVEESGMKALLAWCHFGMGAEQELGHRSFEDTVAFVERWQGAAEGRIRTTMGPHSLYMASPEVLLRFAEDAHRVGVGAHFHLSESHEQMEQSMATHGMTPVAYAASLGLLDLPESTLVAHCNVLTPDDVELLSETGTWVAHTPKRPTRSWPWRCPLLRSCSTRG</sequence>
<evidence type="ECO:0000256" key="1">
    <source>
        <dbReference type="ARBA" id="ARBA00022801"/>
    </source>
</evidence>
<dbReference type="EMBL" id="BARS01003284">
    <property type="protein sequence ID" value="GAF80467.1"/>
    <property type="molecule type" value="Genomic_DNA"/>
</dbReference>
<dbReference type="SUPFAM" id="SSF51556">
    <property type="entry name" value="Metallo-dependent hydrolases"/>
    <property type="match status" value="1"/>
</dbReference>
<dbReference type="SUPFAM" id="SSF51338">
    <property type="entry name" value="Composite domain of metallo-dependent hydrolases"/>
    <property type="match status" value="1"/>
</dbReference>
<organism evidence="3">
    <name type="scientific">marine sediment metagenome</name>
    <dbReference type="NCBI Taxonomy" id="412755"/>
    <lineage>
        <taxon>unclassified sequences</taxon>
        <taxon>metagenomes</taxon>
        <taxon>ecological metagenomes</taxon>
    </lineage>
</organism>
<dbReference type="GO" id="GO:0016810">
    <property type="term" value="F:hydrolase activity, acting on carbon-nitrogen (but not peptide) bonds"/>
    <property type="evidence" value="ECO:0007669"/>
    <property type="project" value="InterPro"/>
</dbReference>
<dbReference type="Gene3D" id="3.20.20.140">
    <property type="entry name" value="Metal-dependent hydrolases"/>
    <property type="match status" value="1"/>
</dbReference>
<dbReference type="InterPro" id="IPR011059">
    <property type="entry name" value="Metal-dep_hydrolase_composite"/>
</dbReference>
<reference evidence="3" key="1">
    <citation type="journal article" date="2014" name="Front. Microbiol.">
        <title>High frequency of phylogenetically diverse reductive dehalogenase-homologous genes in deep subseafloor sedimentary metagenomes.</title>
        <authorList>
            <person name="Kawai M."/>
            <person name="Futagami T."/>
            <person name="Toyoda A."/>
            <person name="Takaki Y."/>
            <person name="Nishi S."/>
            <person name="Hori S."/>
            <person name="Arai W."/>
            <person name="Tsubouchi T."/>
            <person name="Morono Y."/>
            <person name="Uchiyama I."/>
            <person name="Ito T."/>
            <person name="Fujiyama A."/>
            <person name="Inagaki F."/>
            <person name="Takami H."/>
        </authorList>
    </citation>
    <scope>NUCLEOTIDE SEQUENCE</scope>
    <source>
        <strain evidence="3">Expedition CK06-06</strain>
    </source>
</reference>
<keyword evidence="1" id="KW-0378">Hydrolase</keyword>
<evidence type="ECO:0000259" key="2">
    <source>
        <dbReference type="Pfam" id="PF01979"/>
    </source>
</evidence>
<dbReference type="Gene3D" id="2.30.40.10">
    <property type="entry name" value="Urease, subunit C, domain 1"/>
    <property type="match status" value="1"/>
</dbReference>